<proteinExistence type="predicted"/>
<evidence type="ECO:0000313" key="1">
    <source>
        <dbReference type="EMBL" id="VDN17338.1"/>
    </source>
</evidence>
<dbReference type="AlphaFoldDB" id="A0A183DNR5"/>
<dbReference type="Proteomes" id="UP000271098">
    <property type="component" value="Unassembled WGS sequence"/>
</dbReference>
<name>A0A183DNR5_9BILA</name>
<organism evidence="3">
    <name type="scientific">Gongylonema pulchrum</name>
    <dbReference type="NCBI Taxonomy" id="637853"/>
    <lineage>
        <taxon>Eukaryota</taxon>
        <taxon>Metazoa</taxon>
        <taxon>Ecdysozoa</taxon>
        <taxon>Nematoda</taxon>
        <taxon>Chromadorea</taxon>
        <taxon>Rhabditida</taxon>
        <taxon>Spirurina</taxon>
        <taxon>Spiruromorpha</taxon>
        <taxon>Spiruroidea</taxon>
        <taxon>Gongylonematidae</taxon>
        <taxon>Gongylonema</taxon>
    </lineage>
</organism>
<protein>
    <submittedName>
        <fullName evidence="3">Lipoprotein</fullName>
    </submittedName>
</protein>
<evidence type="ECO:0000313" key="2">
    <source>
        <dbReference type="Proteomes" id="UP000271098"/>
    </source>
</evidence>
<reference evidence="1 2" key="2">
    <citation type="submission" date="2018-11" db="EMBL/GenBank/DDBJ databases">
        <authorList>
            <consortium name="Pathogen Informatics"/>
        </authorList>
    </citation>
    <scope>NUCLEOTIDE SEQUENCE [LARGE SCALE GENOMIC DNA]</scope>
</reference>
<reference evidence="3" key="1">
    <citation type="submission" date="2016-06" db="UniProtKB">
        <authorList>
            <consortium name="WormBaseParasite"/>
        </authorList>
    </citation>
    <scope>IDENTIFICATION</scope>
</reference>
<sequence>MQREKTYTAVALLPEEDNMQRFWLSEEIGITDMGSKGDEEPYQLFTNSIIRDAEGRYDYEVKRSWRPEQGKALHLNYGLALGRLRFTIKILQGTPE</sequence>
<evidence type="ECO:0000313" key="3">
    <source>
        <dbReference type="WBParaSite" id="GPUH_0001036901-mRNA-1"/>
    </source>
</evidence>
<gene>
    <name evidence="1" type="ORF">GPUH_LOCUS10356</name>
</gene>
<accession>A0A183DNR5</accession>
<dbReference type="WBParaSite" id="GPUH_0001036901-mRNA-1">
    <property type="protein sequence ID" value="GPUH_0001036901-mRNA-1"/>
    <property type="gene ID" value="GPUH_0001036901"/>
</dbReference>
<keyword evidence="2" id="KW-1185">Reference proteome</keyword>
<dbReference type="EMBL" id="UYRT01077939">
    <property type="protein sequence ID" value="VDN17338.1"/>
    <property type="molecule type" value="Genomic_DNA"/>
</dbReference>